<dbReference type="PROSITE" id="PS50009">
    <property type="entry name" value="RASGEF_CAT"/>
    <property type="match status" value="1"/>
</dbReference>
<evidence type="ECO:0000256" key="1">
    <source>
        <dbReference type="ARBA" id="ARBA00022658"/>
    </source>
</evidence>
<dbReference type="SMART" id="SM00147">
    <property type="entry name" value="RasGEF"/>
    <property type="match status" value="1"/>
</dbReference>
<dbReference type="CDD" id="cd06224">
    <property type="entry name" value="REM"/>
    <property type="match status" value="1"/>
</dbReference>
<evidence type="ECO:0000256" key="2">
    <source>
        <dbReference type="ARBA" id="ARBA00083313"/>
    </source>
</evidence>
<evidence type="ECO:0000313" key="8">
    <source>
        <dbReference type="Proteomes" id="UP000233120"/>
    </source>
</evidence>
<dbReference type="GO" id="GO:0007265">
    <property type="term" value="P:Ras protein signal transduction"/>
    <property type="evidence" value="ECO:0007669"/>
    <property type="project" value="TreeGrafter"/>
</dbReference>
<organism evidence="7 8">
    <name type="scientific">Macaca nemestrina</name>
    <name type="common">Pig-tailed macaque</name>
    <dbReference type="NCBI Taxonomy" id="9545"/>
    <lineage>
        <taxon>Eukaryota</taxon>
        <taxon>Metazoa</taxon>
        <taxon>Chordata</taxon>
        <taxon>Craniata</taxon>
        <taxon>Vertebrata</taxon>
        <taxon>Euteleostomi</taxon>
        <taxon>Mammalia</taxon>
        <taxon>Eutheria</taxon>
        <taxon>Euarchontoglires</taxon>
        <taxon>Primates</taxon>
        <taxon>Haplorrhini</taxon>
        <taxon>Catarrhini</taxon>
        <taxon>Cercopithecidae</taxon>
        <taxon>Cercopithecinae</taxon>
        <taxon>Macaca</taxon>
    </lineage>
</organism>
<dbReference type="GO" id="GO:0005886">
    <property type="term" value="C:plasma membrane"/>
    <property type="evidence" value="ECO:0007669"/>
    <property type="project" value="TreeGrafter"/>
</dbReference>
<dbReference type="InterPro" id="IPR036964">
    <property type="entry name" value="RASGEF_cat_dom_sf"/>
</dbReference>
<feature type="compositionally biased region" description="Low complexity" evidence="4">
    <location>
        <begin position="181"/>
        <end position="192"/>
    </location>
</feature>
<gene>
    <name evidence="7" type="primary">RAPGEF1</name>
</gene>
<evidence type="ECO:0000259" key="5">
    <source>
        <dbReference type="PROSITE" id="PS50009"/>
    </source>
</evidence>
<feature type="region of interest" description="Disordered" evidence="4">
    <location>
        <begin position="303"/>
        <end position="349"/>
    </location>
</feature>
<dbReference type="Pfam" id="PF00617">
    <property type="entry name" value="RasGEF"/>
    <property type="match status" value="1"/>
</dbReference>
<feature type="region of interest" description="Disordered" evidence="4">
    <location>
        <begin position="216"/>
        <end position="267"/>
    </location>
</feature>
<feature type="compositionally biased region" description="Polar residues" evidence="4">
    <location>
        <begin position="340"/>
        <end position="349"/>
    </location>
</feature>
<feature type="compositionally biased region" description="Basic and acidic residues" evidence="4">
    <location>
        <begin position="326"/>
        <end position="339"/>
    </location>
</feature>
<reference evidence="7" key="2">
    <citation type="submission" date="2025-09" db="UniProtKB">
        <authorList>
            <consortium name="Ensembl"/>
        </authorList>
    </citation>
    <scope>IDENTIFICATION</scope>
</reference>
<dbReference type="Bgee" id="ENSMNEG00000029854">
    <property type="expression patterns" value="Expressed in lung and 12 other cell types or tissues"/>
</dbReference>
<accession>A0A2K6BHX0</accession>
<evidence type="ECO:0000256" key="4">
    <source>
        <dbReference type="SAM" id="MobiDB-lite"/>
    </source>
</evidence>
<dbReference type="PANTHER" id="PTHR23113:SF224">
    <property type="entry name" value="RAP GUANINE NUCLEOTIDE EXCHANGE FACTOR 1"/>
    <property type="match status" value="1"/>
</dbReference>
<dbReference type="InterPro" id="IPR008937">
    <property type="entry name" value="Ras-like_GEF"/>
</dbReference>
<dbReference type="GeneTree" id="ENSGT00940000156235"/>
<sequence length="1070" mass="119689">MVVRSSHKLSMDRSHLSSFTMKLMDKFHSPKIKRTPSKKGKPAEVSVKIPEKPVNKNLSWLEEKEKEVVSALRYFKTIVDKMAIDKKVLEMLPGSASKVLEAILPLVQNDPRIQHSSALSSCYSRVYQSLANLIRWSDQVMLEGVNSEDKEMVTTVKGVIKAVLDGVKELVRLTVEKQGRPSPTSPVKPSSPAGKPDGPAELPLTDREVEILNKTTGMSQSTELLPDATDEEVAPPKPPLPGIRVVDNSPPPALPPKKRQSAPSPTRVAVVAPMSRATSGSSLPVGINRQDFDVDCYAQRRLSGGSHSYGGESPRLSPCSSIGKLSKSDEQLSSLDRDSGQCSRNTSCETLDHYDPDYEFLQQDLSNADQIPQQTAWNLSPLPESLGESGSPFVGHPFQLPLGSHPQPDGPLAPGQQTDTPPALPEKKRRSAASQTADSSGCRVSYERHPSQYDNISGEDLQSTAPIQSVPYAPFAAILPFQHGGSSAPVEFVGDFTAPESTGDPEKPPPLPEKKNKHMLAYMQLLEDYSEPQPSMFYQTPQNEHIYQQKNKLLMEVYGFSDSFSGVDSVQELAPPPALPPKQRQLSENASEEAGEGEYVSLYSSGQSSEELAPSRGEPPTGKDGHPRDPSAVSNVPGKDSRDGSERAPKSPDALESAQSEEEVDELSLIDHNEIMSRLTLKQEVRTSQAGVLQPGPTERDRDLVINLVLYCEAFLTTYRTFISPEELIKKLQYRYPFPPDPRPLRHGKNTFFVLVRVVDELCLVELTEEILKLLMELVFRLVCNGELSLARVLRKNILDKVDQKKLLRCATSGQPLAARGVAARPGTLHDFHSHEIAEQLTLLDAELFYKIEIPEVLLWAKEQNEEKSPNLTQFTEHFNNMSYWVRSIIMLQEKAQDRERLLLKFIKIMKHLRKLNNFNSYLAILSALDSAPIRRLEWQKQTSEGLAEYCTLIDSSSSFRAYRAALSEVEPPCIPYLGLILQDLTFVHLGNPDYIDGKVNFSKRWQQFNILDSMRCFQQAHYDIRRNDDIINFFNDFSDHLAEEALWELSLKIKPRNITRRKTDREEKT</sequence>
<dbReference type="SUPFAM" id="SSF48366">
    <property type="entry name" value="Ras GEF"/>
    <property type="match status" value="1"/>
</dbReference>
<evidence type="ECO:0000259" key="6">
    <source>
        <dbReference type="PROSITE" id="PS50212"/>
    </source>
</evidence>
<protein>
    <recommendedName>
        <fullName evidence="2">CRK SH3-binding GNRP</fullName>
    </recommendedName>
</protein>
<dbReference type="SMART" id="SM00229">
    <property type="entry name" value="RasGEFN"/>
    <property type="match status" value="1"/>
</dbReference>
<proteinExistence type="predicted"/>
<keyword evidence="1 3" id="KW-0344">Guanine-nucleotide releasing factor</keyword>
<dbReference type="AlphaFoldDB" id="A0A2K6BHX0"/>
<evidence type="ECO:0000313" key="7">
    <source>
        <dbReference type="Ensembl" id="ENSMNEP00000010986.1"/>
    </source>
</evidence>
<feature type="domain" description="Ras-GEF" evidence="5">
    <location>
        <begin position="833"/>
        <end position="1057"/>
    </location>
</feature>
<dbReference type="GO" id="GO:0005085">
    <property type="term" value="F:guanyl-nucleotide exchange factor activity"/>
    <property type="evidence" value="ECO:0007669"/>
    <property type="project" value="UniProtKB-KW"/>
</dbReference>
<dbReference type="InterPro" id="IPR001895">
    <property type="entry name" value="RASGEF_cat_dom"/>
</dbReference>
<keyword evidence="8" id="KW-1185">Reference proteome</keyword>
<feature type="region of interest" description="Disordered" evidence="4">
    <location>
        <begin position="379"/>
        <end position="459"/>
    </location>
</feature>
<dbReference type="CDD" id="cd00155">
    <property type="entry name" value="RasGEF"/>
    <property type="match status" value="1"/>
</dbReference>
<dbReference type="InterPro" id="IPR019804">
    <property type="entry name" value="Ras_G-nucl-exch_fac_CS"/>
</dbReference>
<dbReference type="Gene3D" id="1.20.870.10">
    <property type="entry name" value="Son of sevenless (SoS) protein Chain: S domain 1"/>
    <property type="match status" value="1"/>
</dbReference>
<feature type="region of interest" description="Disordered" evidence="4">
    <location>
        <begin position="176"/>
        <end position="202"/>
    </location>
</feature>
<dbReference type="Ensembl" id="ENSMNET00000035167.1">
    <property type="protein sequence ID" value="ENSMNEP00000010986.1"/>
    <property type="gene ID" value="ENSMNEG00000029854.1"/>
</dbReference>
<reference evidence="7" key="1">
    <citation type="submission" date="2025-08" db="UniProtKB">
        <authorList>
            <consortium name="Ensembl"/>
        </authorList>
    </citation>
    <scope>IDENTIFICATION</scope>
</reference>
<feature type="domain" description="N-terminal Ras-GEF" evidence="6">
    <location>
        <begin position="681"/>
        <end position="803"/>
    </location>
</feature>
<dbReference type="PANTHER" id="PTHR23113">
    <property type="entry name" value="GUANINE NUCLEOTIDE EXCHANGE FACTOR"/>
    <property type="match status" value="1"/>
</dbReference>
<feature type="compositionally biased region" description="Acidic residues" evidence="4">
    <location>
        <begin position="659"/>
        <end position="668"/>
    </location>
</feature>
<dbReference type="FunFam" id="1.10.840.10:FF:000009">
    <property type="entry name" value="rap guanine nucleotide exchange factor 1"/>
    <property type="match status" value="1"/>
</dbReference>
<dbReference type="PROSITE" id="PS50212">
    <property type="entry name" value="RASGEF_NTER"/>
    <property type="match status" value="1"/>
</dbReference>
<dbReference type="Proteomes" id="UP000233120">
    <property type="component" value="Unassembled WGS sequence"/>
</dbReference>
<feature type="compositionally biased region" description="Basic and acidic residues" evidence="4">
    <location>
        <begin position="639"/>
        <end position="650"/>
    </location>
</feature>
<dbReference type="InterPro" id="IPR023578">
    <property type="entry name" value="Ras_GEF_dom_sf"/>
</dbReference>
<feature type="region of interest" description="Disordered" evidence="4">
    <location>
        <begin position="568"/>
        <end position="669"/>
    </location>
</feature>
<evidence type="ECO:0000256" key="3">
    <source>
        <dbReference type="PROSITE-ProRule" id="PRU00168"/>
    </source>
</evidence>
<dbReference type="PROSITE" id="PS00720">
    <property type="entry name" value="RASGEF"/>
    <property type="match status" value="1"/>
</dbReference>
<dbReference type="InterPro" id="IPR000651">
    <property type="entry name" value="Ras-like_Gua-exchang_fac_N"/>
</dbReference>
<dbReference type="Gene3D" id="1.10.840.10">
    <property type="entry name" value="Ras guanine-nucleotide exchange factors catalytic domain"/>
    <property type="match status" value="1"/>
</dbReference>
<name>A0A2K6BHX0_MACNE</name>